<proteinExistence type="inferred from homology"/>
<dbReference type="NCBIfam" id="NF004076">
    <property type="entry name" value="PRK05581.1-4"/>
    <property type="match status" value="1"/>
</dbReference>
<evidence type="ECO:0000256" key="1">
    <source>
        <dbReference type="ARBA" id="ARBA00001782"/>
    </source>
</evidence>
<dbReference type="PROSITE" id="PS01085">
    <property type="entry name" value="RIBUL_P_3_EPIMER_1"/>
    <property type="match status" value="1"/>
</dbReference>
<gene>
    <name evidence="10 12" type="primary">rpe</name>
    <name evidence="12" type="ORF">BZL35_01009</name>
</gene>
<feature type="active site" description="Proton acceptor" evidence="10">
    <location>
        <position position="36"/>
    </location>
</feature>
<feature type="active site" description="Proton donor" evidence="10">
    <location>
        <position position="180"/>
    </location>
</feature>
<dbReference type="CDD" id="cd00429">
    <property type="entry name" value="RPE"/>
    <property type="match status" value="1"/>
</dbReference>
<comment type="catalytic activity">
    <reaction evidence="1 10 11">
        <text>D-ribulose 5-phosphate = D-xylulose 5-phosphate</text>
        <dbReference type="Rhea" id="RHEA:13677"/>
        <dbReference type="ChEBI" id="CHEBI:57737"/>
        <dbReference type="ChEBI" id="CHEBI:58121"/>
        <dbReference type="EC" id="5.1.3.1"/>
    </reaction>
</comment>
<feature type="binding site" evidence="10">
    <location>
        <position position="36"/>
    </location>
    <ligand>
        <name>a divalent metal cation</name>
        <dbReference type="ChEBI" id="CHEBI:60240"/>
    </ligand>
</feature>
<comment type="pathway">
    <text evidence="10">Carbohydrate degradation.</text>
</comment>
<comment type="cofactor">
    <cofactor evidence="10">
        <name>a divalent metal cation</name>
        <dbReference type="ChEBI" id="CHEBI:60240"/>
    </cofactor>
    <text evidence="10">Binds 1 divalent metal cation per subunit.</text>
</comment>
<dbReference type="PANTHER" id="PTHR11749">
    <property type="entry name" value="RIBULOSE-5-PHOSPHATE-3-EPIMERASE"/>
    <property type="match status" value="1"/>
</dbReference>
<dbReference type="SUPFAM" id="SSF51366">
    <property type="entry name" value="Ribulose-phoshate binding barrel"/>
    <property type="match status" value="1"/>
</dbReference>
<dbReference type="Gene3D" id="3.20.20.70">
    <property type="entry name" value="Aldolase class I"/>
    <property type="match status" value="1"/>
</dbReference>
<feature type="binding site" evidence="10">
    <location>
        <position position="67"/>
    </location>
    <ligand>
        <name>a divalent metal cation</name>
        <dbReference type="ChEBI" id="CHEBI:60240"/>
    </ligand>
</feature>
<organism evidence="12 13">
    <name type="scientific">Candidatus Pandoraea novymonadis</name>
    <dbReference type="NCBI Taxonomy" id="1808959"/>
    <lineage>
        <taxon>Bacteria</taxon>
        <taxon>Pseudomonadati</taxon>
        <taxon>Pseudomonadota</taxon>
        <taxon>Betaproteobacteria</taxon>
        <taxon>Burkholderiales</taxon>
        <taxon>Burkholderiaceae</taxon>
        <taxon>Pandoraea</taxon>
    </lineage>
</organism>
<comment type="function">
    <text evidence="10">Catalyzes the reversible epimerization of D-ribulose 5-phosphate to D-xylulose 5-phosphate.</text>
</comment>
<dbReference type="EMBL" id="MUHY01000004">
    <property type="protein sequence ID" value="PSB91611.1"/>
    <property type="molecule type" value="Genomic_DNA"/>
</dbReference>
<evidence type="ECO:0000256" key="11">
    <source>
        <dbReference type="PIRNR" id="PIRNR001461"/>
    </source>
</evidence>
<name>A0ABX5FCQ6_9BURK</name>
<dbReference type="Proteomes" id="UP000242660">
    <property type="component" value="Unassembled WGS sequence"/>
</dbReference>
<keyword evidence="9 10" id="KW-0413">Isomerase</keyword>
<dbReference type="PIRSF" id="PIRSF001461">
    <property type="entry name" value="RPE"/>
    <property type="match status" value="1"/>
</dbReference>
<evidence type="ECO:0000256" key="10">
    <source>
        <dbReference type="HAMAP-Rule" id="MF_02227"/>
    </source>
</evidence>
<dbReference type="Pfam" id="PF00834">
    <property type="entry name" value="Ribul_P_3_epim"/>
    <property type="match status" value="1"/>
</dbReference>
<evidence type="ECO:0000256" key="2">
    <source>
        <dbReference type="ARBA" id="ARBA00001936"/>
    </source>
</evidence>
<evidence type="ECO:0000256" key="7">
    <source>
        <dbReference type="ARBA" id="ARBA00013188"/>
    </source>
</evidence>
<dbReference type="EC" id="5.1.3.1" evidence="7 10"/>
<comment type="cofactor">
    <cofactor evidence="2">
        <name>Mn(2+)</name>
        <dbReference type="ChEBI" id="CHEBI:29035"/>
    </cofactor>
</comment>
<feature type="binding site" evidence="10">
    <location>
        <position position="180"/>
    </location>
    <ligand>
        <name>a divalent metal cation</name>
        <dbReference type="ChEBI" id="CHEBI:60240"/>
    </ligand>
</feature>
<dbReference type="InterPro" id="IPR013785">
    <property type="entry name" value="Aldolase_TIM"/>
</dbReference>
<evidence type="ECO:0000313" key="13">
    <source>
        <dbReference type="Proteomes" id="UP000242660"/>
    </source>
</evidence>
<dbReference type="PROSITE" id="PS01086">
    <property type="entry name" value="RIBUL_P_3_EPIMER_2"/>
    <property type="match status" value="1"/>
</dbReference>
<keyword evidence="8 10" id="KW-0479">Metal-binding</keyword>
<dbReference type="InterPro" id="IPR026019">
    <property type="entry name" value="Ribul_P_3_epim"/>
</dbReference>
<sequence>MTQFCIAPSILSADFARLGEEVRNVVDAGADWIHIDVMDNHYVPNLTVGPMVCQAIRPHVEVPIDVHLMVRPVDQIIPAFVKAGANMITFHPEGSDHIDRSLTLIRDTGCKAGLVFNPATPLYYLDHLMDRLDMVLIMSVNPGFGGQSFIPEALIKLRAVRERIDAYTAHTGKEILLEIDGGVKTENIAQIAAAGADIFVAGSAIFGHHDYKAVIDQMRKELAKGQLSSLSQ</sequence>
<dbReference type="NCBIfam" id="TIGR01163">
    <property type="entry name" value="rpe"/>
    <property type="match status" value="1"/>
</dbReference>
<dbReference type="InterPro" id="IPR000056">
    <property type="entry name" value="Ribul_P_3_epim-like"/>
</dbReference>
<dbReference type="HAMAP" id="MF_02227">
    <property type="entry name" value="RPE"/>
    <property type="match status" value="1"/>
</dbReference>
<feature type="binding site" evidence="10">
    <location>
        <position position="67"/>
    </location>
    <ligand>
        <name>substrate</name>
    </ligand>
</feature>
<evidence type="ECO:0000256" key="6">
    <source>
        <dbReference type="ARBA" id="ARBA00009541"/>
    </source>
</evidence>
<dbReference type="RefSeq" id="WP_106183137.1">
    <property type="nucleotide sequence ID" value="NZ_MUHY01000004.1"/>
</dbReference>
<feature type="binding site" evidence="10">
    <location>
        <position position="34"/>
    </location>
    <ligand>
        <name>a divalent metal cation</name>
        <dbReference type="ChEBI" id="CHEBI:60240"/>
    </ligand>
</feature>
<dbReference type="InterPro" id="IPR011060">
    <property type="entry name" value="RibuloseP-bd_barrel"/>
</dbReference>
<comment type="cofactor">
    <cofactor evidence="5">
        <name>Fe(2+)</name>
        <dbReference type="ChEBI" id="CHEBI:29033"/>
    </cofactor>
</comment>
<reference evidence="12 13" key="1">
    <citation type="journal article" date="2017" name="Front. Microbiol.">
        <title>Genome of Ca. Pandoraea novymonadis, an Endosymbiotic Bacterium of the Trypanosomatid Novymonas esmeraldas.</title>
        <authorList>
            <person name="Kostygov A.Y."/>
            <person name="Butenko A."/>
            <person name="Nenarokova A."/>
            <person name="Tashyreva D."/>
            <person name="Flegontov P."/>
            <person name="Lukes J."/>
            <person name="Yurchenko V."/>
        </authorList>
    </citation>
    <scope>NUCLEOTIDE SEQUENCE [LARGE SCALE GENOMIC DNA]</scope>
    <source>
        <strain evidence="12 13">E262</strain>
    </source>
</reference>
<feature type="binding site" evidence="10">
    <location>
        <position position="9"/>
    </location>
    <ligand>
        <name>substrate</name>
    </ligand>
</feature>
<keyword evidence="10 11" id="KW-0119">Carbohydrate metabolism</keyword>
<keyword evidence="13" id="KW-1185">Reference proteome</keyword>
<protein>
    <recommendedName>
        <fullName evidence="7 10">Ribulose-phosphate 3-epimerase</fullName>
        <ecNumber evidence="7 10">5.1.3.1</ecNumber>
    </recommendedName>
</protein>
<feature type="binding site" evidence="10">
    <location>
        <begin position="202"/>
        <end position="203"/>
    </location>
    <ligand>
        <name>substrate</name>
    </ligand>
</feature>
<comment type="cofactor">
    <cofactor evidence="3">
        <name>Co(2+)</name>
        <dbReference type="ChEBI" id="CHEBI:48828"/>
    </cofactor>
</comment>
<evidence type="ECO:0000256" key="8">
    <source>
        <dbReference type="ARBA" id="ARBA00022723"/>
    </source>
</evidence>
<evidence type="ECO:0000256" key="3">
    <source>
        <dbReference type="ARBA" id="ARBA00001941"/>
    </source>
</evidence>
<evidence type="ECO:0000256" key="5">
    <source>
        <dbReference type="ARBA" id="ARBA00001954"/>
    </source>
</evidence>
<evidence type="ECO:0000256" key="4">
    <source>
        <dbReference type="ARBA" id="ARBA00001947"/>
    </source>
</evidence>
<evidence type="ECO:0000313" key="12">
    <source>
        <dbReference type="EMBL" id="PSB91611.1"/>
    </source>
</evidence>
<comment type="caution">
    <text evidence="12">The sequence shown here is derived from an EMBL/GenBank/DDBJ whole genome shotgun (WGS) entry which is preliminary data.</text>
</comment>
<evidence type="ECO:0000256" key="9">
    <source>
        <dbReference type="ARBA" id="ARBA00023235"/>
    </source>
</evidence>
<comment type="similarity">
    <text evidence="6 10 11">Belongs to the ribulose-phosphate 3-epimerase family.</text>
</comment>
<accession>A0ABX5FCQ6</accession>
<comment type="cofactor">
    <cofactor evidence="4">
        <name>Zn(2+)</name>
        <dbReference type="ChEBI" id="CHEBI:29105"/>
    </cofactor>
</comment>
<feature type="binding site" evidence="10">
    <location>
        <begin position="180"/>
        <end position="182"/>
    </location>
    <ligand>
        <name>substrate</name>
    </ligand>
</feature>
<feature type="binding site" evidence="10">
    <location>
        <begin position="143"/>
        <end position="146"/>
    </location>
    <ligand>
        <name>substrate</name>
    </ligand>
</feature>